<dbReference type="InterPro" id="IPR000873">
    <property type="entry name" value="AMP-dep_synth/lig_dom"/>
</dbReference>
<dbReference type="InterPro" id="IPR042099">
    <property type="entry name" value="ANL_N_sf"/>
</dbReference>
<dbReference type="SUPFAM" id="SSF56801">
    <property type="entry name" value="Acetyl-CoA synthetase-like"/>
    <property type="match status" value="1"/>
</dbReference>
<name>A0ABV6MR63_9PSEU</name>
<evidence type="ECO:0000313" key="4">
    <source>
        <dbReference type="Proteomes" id="UP001589810"/>
    </source>
</evidence>
<sequence>MTALPVTEPETLPITESQKGLLVVDSLVPTRQIYNQVMQFDLDPGRCAAPLRDTVTRALITLVTVQPALRQVFGLKPEMHATLLPPPDTGSLPLTVVSAAPADYAAALTALGHDIGRVPFDVTVGPLYRFGFACAEDGSAASIILCGHHLVGDGVSMGPIVRDLDRLLTGTFDDDVETPRQNRETAFLKEIRAQERSAVAEKTAVKADAWALRLREVPPLVLYPRPDRPDRTDFSGTRISYTTDEIQTERIQAACQRLGISPFVFFTGLYGAVLARHGGVTSVLVGSPFAARRTVGAFDLCGFFVNTLPVTVDVDWTRTVDEHLGKTVREAVDFCRAAVDVPFSQLVARVQPDRPSDRNPLFSCMLAMQNTADPGAANGAVIGVREPGNGTAKFDLWLGVTPIEGHWLLELEYDRALIPPAVADGLLDSLRSAVSRATTDGTRRLADLFVDAPVWQSLRNDGLPVEVPTPTLSEWFDNTALRTPDAIAVEEPGRRLTFAELSAASRRVAAGLAARGVGPGDVVGLRLDPLSENLIAMLATLRRGAAYLPLELGLPADRLSYMVHQAGCHVIVGAGLDIDGAVTVPLAELESEQDVPSAADPGSGVYVMFTSGSTGRPKGVLVGHPTLLNLTAWQLAALDMNGDSRFLQYAPAGFDVSFQEILPTLLVGGTVVSREPADRRDFPALVRRIADTRVTHAYLPVAALRPFTQCVRSQQVHLTALRYLCVSGEQLLVDDDVRAFFDDHPHCTLVNHYGPTEAQAVTSWRLAADDPPWPHHVPIGLPMTNVTAHVVDTTGHLAPPGVPGELLLGGCSPAHGYINDPQRTAERFGPDPFIPGGTCYTTGDQVVRDEHGVLVFLGRADTQVKIRGHRVELGELETVANGIDGVRQAVAAVRGDGADRELLLFLLPEPDAVPEHENVKARLAKVLPGHMVPTRVFDIESVPTSGTGKTDRKALLALAEQSIDRQAGESAPVAEYADDLERELAGIWAELLGVPTVERDRPVLLYGAHSLNIFTALNTVQERFGVAVQVVDFFRSPTVANLAALVRGGAA</sequence>
<dbReference type="Gene3D" id="3.30.559.10">
    <property type="entry name" value="Chloramphenicol acetyltransferase-like domain"/>
    <property type="match status" value="1"/>
</dbReference>
<evidence type="ECO:0000313" key="3">
    <source>
        <dbReference type="EMBL" id="MFC0542642.1"/>
    </source>
</evidence>
<dbReference type="InterPro" id="IPR020845">
    <property type="entry name" value="AMP-binding_CS"/>
</dbReference>
<dbReference type="InterPro" id="IPR009081">
    <property type="entry name" value="PP-bd_ACP"/>
</dbReference>
<dbReference type="Pfam" id="PF00668">
    <property type="entry name" value="Condensation"/>
    <property type="match status" value="1"/>
</dbReference>
<dbReference type="PANTHER" id="PTHR45527:SF1">
    <property type="entry name" value="FATTY ACID SYNTHASE"/>
    <property type="match status" value="1"/>
</dbReference>
<dbReference type="Pfam" id="PF00550">
    <property type="entry name" value="PP-binding"/>
    <property type="match status" value="1"/>
</dbReference>
<dbReference type="InterPro" id="IPR023213">
    <property type="entry name" value="CAT-like_dom_sf"/>
</dbReference>
<dbReference type="EMBL" id="JBHLUD010000004">
    <property type="protein sequence ID" value="MFC0542642.1"/>
    <property type="molecule type" value="Genomic_DNA"/>
</dbReference>
<dbReference type="Proteomes" id="UP001589810">
    <property type="component" value="Unassembled WGS sequence"/>
</dbReference>
<dbReference type="RefSeq" id="WP_379794013.1">
    <property type="nucleotide sequence ID" value="NZ_JBHLUD010000004.1"/>
</dbReference>
<dbReference type="SUPFAM" id="SSF52777">
    <property type="entry name" value="CoA-dependent acyltransferases"/>
    <property type="match status" value="2"/>
</dbReference>
<evidence type="ECO:0000259" key="2">
    <source>
        <dbReference type="PROSITE" id="PS50075"/>
    </source>
</evidence>
<dbReference type="SUPFAM" id="SSF47336">
    <property type="entry name" value="ACP-like"/>
    <property type="match status" value="1"/>
</dbReference>
<dbReference type="InterPro" id="IPR045851">
    <property type="entry name" value="AMP-bd_C_sf"/>
</dbReference>
<dbReference type="Gene3D" id="3.30.559.30">
    <property type="entry name" value="Nonribosomal peptide synthetase, condensation domain"/>
    <property type="match status" value="1"/>
</dbReference>
<dbReference type="PROSITE" id="PS00455">
    <property type="entry name" value="AMP_BINDING"/>
    <property type="match status" value="1"/>
</dbReference>
<feature type="domain" description="Carrier" evidence="2">
    <location>
        <begin position="975"/>
        <end position="1050"/>
    </location>
</feature>
<proteinExistence type="predicted"/>
<dbReference type="Gene3D" id="1.10.1200.10">
    <property type="entry name" value="ACP-like"/>
    <property type="match status" value="1"/>
</dbReference>
<dbReference type="Pfam" id="PF00501">
    <property type="entry name" value="AMP-binding"/>
    <property type="match status" value="1"/>
</dbReference>
<dbReference type="Gene3D" id="3.40.50.12780">
    <property type="entry name" value="N-terminal domain of ligase-like"/>
    <property type="match status" value="1"/>
</dbReference>
<dbReference type="InterPro" id="IPR001242">
    <property type="entry name" value="Condensation_dom"/>
</dbReference>
<dbReference type="PROSITE" id="PS50075">
    <property type="entry name" value="CARRIER"/>
    <property type="match status" value="1"/>
</dbReference>
<dbReference type="Gene3D" id="3.30.300.30">
    <property type="match status" value="1"/>
</dbReference>
<comment type="caution">
    <text evidence="3">The sequence shown here is derived from an EMBL/GenBank/DDBJ whole genome shotgun (WGS) entry which is preliminary data.</text>
</comment>
<dbReference type="PANTHER" id="PTHR45527">
    <property type="entry name" value="NONRIBOSOMAL PEPTIDE SYNTHETASE"/>
    <property type="match status" value="1"/>
</dbReference>
<reference evidence="3 4" key="1">
    <citation type="submission" date="2024-09" db="EMBL/GenBank/DDBJ databases">
        <authorList>
            <person name="Sun Q."/>
            <person name="Mori K."/>
        </authorList>
    </citation>
    <scope>NUCLEOTIDE SEQUENCE [LARGE SCALE GENOMIC DNA]</scope>
    <source>
        <strain evidence="3 4">TBRC 1432</strain>
    </source>
</reference>
<protein>
    <submittedName>
        <fullName evidence="3">Amino acid adenylation domain-containing protein</fullName>
    </submittedName>
</protein>
<organism evidence="3 4">
    <name type="scientific">Kutzneria chonburiensis</name>
    <dbReference type="NCBI Taxonomy" id="1483604"/>
    <lineage>
        <taxon>Bacteria</taxon>
        <taxon>Bacillati</taxon>
        <taxon>Actinomycetota</taxon>
        <taxon>Actinomycetes</taxon>
        <taxon>Pseudonocardiales</taxon>
        <taxon>Pseudonocardiaceae</taxon>
        <taxon>Kutzneria</taxon>
    </lineage>
</organism>
<dbReference type="InterPro" id="IPR036736">
    <property type="entry name" value="ACP-like_sf"/>
</dbReference>
<dbReference type="NCBIfam" id="TIGR01733">
    <property type="entry name" value="AA-adenyl-dom"/>
    <property type="match status" value="1"/>
</dbReference>
<dbReference type="CDD" id="cd05930">
    <property type="entry name" value="A_NRPS"/>
    <property type="match status" value="1"/>
</dbReference>
<gene>
    <name evidence="3" type="ORF">ACFFH7_14190</name>
</gene>
<evidence type="ECO:0000256" key="1">
    <source>
        <dbReference type="ARBA" id="ARBA00001957"/>
    </source>
</evidence>
<keyword evidence="4" id="KW-1185">Reference proteome</keyword>
<comment type="cofactor">
    <cofactor evidence="1">
        <name>pantetheine 4'-phosphate</name>
        <dbReference type="ChEBI" id="CHEBI:47942"/>
    </cofactor>
</comment>
<dbReference type="InterPro" id="IPR010071">
    <property type="entry name" value="AA_adenyl_dom"/>
</dbReference>
<accession>A0ABV6MR63</accession>